<protein>
    <submittedName>
        <fullName evidence="2">Stage III sporulation protein SpoIIIAB</fullName>
    </submittedName>
</protein>
<keyword evidence="1" id="KW-1133">Transmembrane helix</keyword>
<organism evidence="2 3">
    <name type="scientific">Tissierella carlieri</name>
    <dbReference type="NCBI Taxonomy" id="689904"/>
    <lineage>
        <taxon>Bacteria</taxon>
        <taxon>Bacillati</taxon>
        <taxon>Bacillota</taxon>
        <taxon>Tissierellia</taxon>
        <taxon>Tissierellales</taxon>
        <taxon>Tissierellaceae</taxon>
        <taxon>Tissierella</taxon>
    </lineage>
</organism>
<evidence type="ECO:0000313" key="2">
    <source>
        <dbReference type="EMBL" id="MCQ4921620.1"/>
    </source>
</evidence>
<keyword evidence="1" id="KW-0812">Transmembrane</keyword>
<sequence>MILLKLISAILIFLTSSTIGYLYGKTFSSRLENLIYFEQCIKMLETEIVYGATPLPEALSNVSKKGKSKVSYIFEEIKSDLLLNKREGVYYSFLSVEDKLYEDFHLIKEDVEIFLALGRVLGTSDRTDQQKNFILILNQIAAQILEARIERNKNEKLYRSLGVITGAGIIILLI</sequence>
<dbReference type="EMBL" id="JANGAC010000001">
    <property type="protein sequence ID" value="MCQ4921620.1"/>
    <property type="molecule type" value="Genomic_DNA"/>
</dbReference>
<evidence type="ECO:0000313" key="3">
    <source>
        <dbReference type="Proteomes" id="UP001524478"/>
    </source>
</evidence>
<accession>A0ABT1S580</accession>
<comment type="caution">
    <text evidence="2">The sequence shown here is derived from an EMBL/GenBank/DDBJ whole genome shotgun (WGS) entry which is preliminary data.</text>
</comment>
<proteinExistence type="predicted"/>
<evidence type="ECO:0000256" key="1">
    <source>
        <dbReference type="SAM" id="Phobius"/>
    </source>
</evidence>
<dbReference type="Pfam" id="PF09548">
    <property type="entry name" value="Spore_III_AB"/>
    <property type="match status" value="1"/>
</dbReference>
<dbReference type="Proteomes" id="UP001524478">
    <property type="component" value="Unassembled WGS sequence"/>
</dbReference>
<dbReference type="NCBIfam" id="TIGR02833">
    <property type="entry name" value="spore_III_AB"/>
    <property type="match status" value="1"/>
</dbReference>
<feature type="transmembrane region" description="Helical" evidence="1">
    <location>
        <begin position="6"/>
        <end position="24"/>
    </location>
</feature>
<dbReference type="PIRSF" id="PIRSF021435">
    <property type="entry name" value="SpoIIIAB"/>
    <property type="match status" value="1"/>
</dbReference>
<reference evidence="2 3" key="1">
    <citation type="submission" date="2022-06" db="EMBL/GenBank/DDBJ databases">
        <title>Isolation of gut microbiota from human fecal samples.</title>
        <authorList>
            <person name="Pamer E.G."/>
            <person name="Barat B."/>
            <person name="Waligurski E."/>
            <person name="Medina S."/>
            <person name="Paddock L."/>
            <person name="Mostad J."/>
        </authorList>
    </citation>
    <scope>NUCLEOTIDE SEQUENCE [LARGE SCALE GENOMIC DNA]</scope>
    <source>
        <strain evidence="2 3">DFI.7.95</strain>
    </source>
</reference>
<dbReference type="InterPro" id="IPR014198">
    <property type="entry name" value="Spore_III_AB"/>
</dbReference>
<name>A0ABT1S580_9FIRM</name>
<keyword evidence="1" id="KW-0472">Membrane</keyword>
<keyword evidence="3" id="KW-1185">Reference proteome</keyword>
<gene>
    <name evidence="2" type="primary">spoIIIAB</name>
    <name evidence="2" type="ORF">NE686_00865</name>
</gene>